<dbReference type="InterPro" id="IPR001930">
    <property type="entry name" value="Peptidase_M1"/>
</dbReference>
<evidence type="ECO:0000256" key="6">
    <source>
        <dbReference type="ARBA" id="ARBA00022438"/>
    </source>
</evidence>
<evidence type="ECO:0000256" key="7">
    <source>
        <dbReference type="ARBA" id="ARBA00022670"/>
    </source>
</evidence>
<comment type="similarity">
    <text evidence="3">Belongs to the peptidase M1 family.</text>
</comment>
<evidence type="ECO:0000256" key="12">
    <source>
        <dbReference type="ARBA" id="ARBA00029811"/>
    </source>
</evidence>
<feature type="domain" description="Peptidase M1 membrane alanine aminopeptidase" evidence="14">
    <location>
        <begin position="240"/>
        <end position="453"/>
    </location>
</feature>
<evidence type="ECO:0000256" key="4">
    <source>
        <dbReference type="ARBA" id="ARBA00012564"/>
    </source>
</evidence>
<dbReference type="InterPro" id="IPR024571">
    <property type="entry name" value="ERAP1-like_C_dom"/>
</dbReference>
<dbReference type="InterPro" id="IPR012778">
    <property type="entry name" value="Pept_M1_aminopeptidase"/>
</dbReference>
<reference evidence="17 18" key="1">
    <citation type="submission" date="2020-07" db="EMBL/GenBank/DDBJ databases">
        <title>Sequencing the genomes of 1000 actinobacteria strains.</title>
        <authorList>
            <person name="Klenk H.-P."/>
        </authorList>
    </citation>
    <scope>NUCLEOTIDE SEQUENCE [LARGE SCALE GENOMIC DNA]</scope>
    <source>
        <strain evidence="17 18">DSM 19970</strain>
    </source>
</reference>
<comment type="cofactor">
    <cofactor evidence="2">
        <name>Zn(2+)</name>
        <dbReference type="ChEBI" id="CHEBI:29105"/>
    </cofactor>
</comment>
<dbReference type="FunFam" id="1.10.390.10:FF:000004">
    <property type="entry name" value="Aminopeptidase N"/>
    <property type="match status" value="1"/>
</dbReference>
<evidence type="ECO:0000256" key="13">
    <source>
        <dbReference type="ARBA" id="ARBA00031533"/>
    </source>
</evidence>
<evidence type="ECO:0000259" key="15">
    <source>
        <dbReference type="Pfam" id="PF11838"/>
    </source>
</evidence>
<comment type="caution">
    <text evidence="17">The sequence shown here is derived from an EMBL/GenBank/DDBJ whole genome shotgun (WGS) entry which is preliminary data.</text>
</comment>
<dbReference type="GO" id="GO:0016285">
    <property type="term" value="F:alanyl aminopeptidase activity"/>
    <property type="evidence" value="ECO:0007669"/>
    <property type="project" value="UniProtKB-EC"/>
</dbReference>
<proteinExistence type="inferred from homology"/>
<evidence type="ECO:0000256" key="11">
    <source>
        <dbReference type="ARBA" id="ARBA00023049"/>
    </source>
</evidence>
<dbReference type="FunFam" id="2.60.40.1730:FF:000010">
    <property type="entry name" value="Putative aminopeptidase N"/>
    <property type="match status" value="1"/>
</dbReference>
<dbReference type="GO" id="GO:0042277">
    <property type="term" value="F:peptide binding"/>
    <property type="evidence" value="ECO:0007669"/>
    <property type="project" value="TreeGrafter"/>
</dbReference>
<dbReference type="InterPro" id="IPR045357">
    <property type="entry name" value="Aminopeptidase_N-like_N"/>
</dbReference>
<dbReference type="Gene3D" id="1.10.390.10">
    <property type="entry name" value="Neutral Protease Domain 2"/>
    <property type="match status" value="1"/>
</dbReference>
<accession>A0A7Y9ZEL2</accession>
<evidence type="ECO:0000256" key="5">
    <source>
        <dbReference type="ARBA" id="ARBA00015611"/>
    </source>
</evidence>
<dbReference type="EMBL" id="JACBZO010000001">
    <property type="protein sequence ID" value="NYI41966.1"/>
    <property type="molecule type" value="Genomic_DNA"/>
</dbReference>
<evidence type="ECO:0000313" key="18">
    <source>
        <dbReference type="Proteomes" id="UP000547973"/>
    </source>
</evidence>
<dbReference type="GO" id="GO:0005615">
    <property type="term" value="C:extracellular space"/>
    <property type="evidence" value="ECO:0007669"/>
    <property type="project" value="TreeGrafter"/>
</dbReference>
<dbReference type="RefSeq" id="WP_062076024.1">
    <property type="nucleotide sequence ID" value="NZ_BBRC01000015.1"/>
</dbReference>
<dbReference type="InterPro" id="IPR027268">
    <property type="entry name" value="Peptidase_M4/M1_CTD_sf"/>
</dbReference>
<dbReference type="Pfam" id="PF01433">
    <property type="entry name" value="Peptidase_M1"/>
    <property type="match status" value="1"/>
</dbReference>
<evidence type="ECO:0000256" key="10">
    <source>
        <dbReference type="ARBA" id="ARBA00022833"/>
    </source>
</evidence>
<gene>
    <name evidence="17" type="ORF">BKA03_002085</name>
</gene>
<dbReference type="Proteomes" id="UP000547973">
    <property type="component" value="Unassembled WGS sequence"/>
</dbReference>
<keyword evidence="10" id="KW-0862">Zinc</keyword>
<evidence type="ECO:0000259" key="16">
    <source>
        <dbReference type="Pfam" id="PF17900"/>
    </source>
</evidence>
<dbReference type="GO" id="GO:0008270">
    <property type="term" value="F:zinc ion binding"/>
    <property type="evidence" value="ECO:0007669"/>
    <property type="project" value="InterPro"/>
</dbReference>
<dbReference type="AlphaFoldDB" id="A0A7Y9ZEL2"/>
<organism evidence="17 18">
    <name type="scientific">Demequina lutea</name>
    <dbReference type="NCBI Taxonomy" id="431489"/>
    <lineage>
        <taxon>Bacteria</taxon>
        <taxon>Bacillati</taxon>
        <taxon>Actinomycetota</taxon>
        <taxon>Actinomycetes</taxon>
        <taxon>Micrococcales</taxon>
        <taxon>Demequinaceae</taxon>
        <taxon>Demequina</taxon>
    </lineage>
</organism>
<dbReference type="InterPro" id="IPR014782">
    <property type="entry name" value="Peptidase_M1_dom"/>
</dbReference>
<keyword evidence="6 17" id="KW-0031">Aminopeptidase</keyword>
<dbReference type="SUPFAM" id="SSF55486">
    <property type="entry name" value="Metalloproteases ('zincins'), catalytic domain"/>
    <property type="match status" value="1"/>
</dbReference>
<evidence type="ECO:0000313" key="17">
    <source>
        <dbReference type="EMBL" id="NYI41966.1"/>
    </source>
</evidence>
<dbReference type="PANTHER" id="PTHR11533:SF174">
    <property type="entry name" value="PUROMYCIN-SENSITIVE AMINOPEPTIDASE-RELATED"/>
    <property type="match status" value="1"/>
</dbReference>
<protein>
    <recommendedName>
        <fullName evidence="5">Aminopeptidase N</fullName>
        <ecNumber evidence="4">3.4.11.2</ecNumber>
    </recommendedName>
    <alternativeName>
        <fullName evidence="12">Alanine aminopeptidase</fullName>
    </alternativeName>
    <alternativeName>
        <fullName evidence="13">Lysyl aminopeptidase</fullName>
    </alternativeName>
</protein>
<dbReference type="InterPro" id="IPR042097">
    <property type="entry name" value="Aminopeptidase_N-like_N_sf"/>
</dbReference>
<evidence type="ECO:0000256" key="2">
    <source>
        <dbReference type="ARBA" id="ARBA00001947"/>
    </source>
</evidence>
<name>A0A7Y9ZEL2_9MICO</name>
<keyword evidence="11" id="KW-0482">Metalloprotease</keyword>
<dbReference type="GO" id="GO:0043171">
    <property type="term" value="P:peptide catabolic process"/>
    <property type="evidence" value="ECO:0007669"/>
    <property type="project" value="TreeGrafter"/>
</dbReference>
<keyword evidence="8" id="KW-0479">Metal-binding</keyword>
<keyword evidence="7" id="KW-0645">Protease</keyword>
<dbReference type="Gene3D" id="2.60.40.1730">
    <property type="entry name" value="tricorn interacting facor f3 domain"/>
    <property type="match status" value="1"/>
</dbReference>
<comment type="catalytic activity">
    <reaction evidence="1">
        <text>Release of an N-terminal amino acid, Xaa-|-Yaa- from a peptide, amide or arylamide. Xaa is preferably Ala, but may be most amino acids including Pro (slow action). When a terminal hydrophobic residue is followed by a prolyl residue, the two may be released as an intact Xaa-Pro dipeptide.</text>
        <dbReference type="EC" id="3.4.11.2"/>
    </reaction>
</comment>
<feature type="domain" description="ERAP1-like C-terminal" evidence="15">
    <location>
        <begin position="545"/>
        <end position="860"/>
    </location>
</feature>
<feature type="domain" description="Aminopeptidase N-like N-terminal" evidence="16">
    <location>
        <begin position="22"/>
        <end position="165"/>
    </location>
</feature>
<dbReference type="EC" id="3.4.11.2" evidence="4"/>
<evidence type="ECO:0000256" key="1">
    <source>
        <dbReference type="ARBA" id="ARBA00000098"/>
    </source>
</evidence>
<dbReference type="Pfam" id="PF11838">
    <property type="entry name" value="ERAP1_C"/>
    <property type="match status" value="1"/>
</dbReference>
<evidence type="ECO:0000256" key="9">
    <source>
        <dbReference type="ARBA" id="ARBA00022801"/>
    </source>
</evidence>
<dbReference type="SUPFAM" id="SSF63737">
    <property type="entry name" value="Leukotriene A4 hydrolase N-terminal domain"/>
    <property type="match status" value="1"/>
</dbReference>
<evidence type="ECO:0000256" key="3">
    <source>
        <dbReference type="ARBA" id="ARBA00010136"/>
    </source>
</evidence>
<evidence type="ECO:0000256" key="8">
    <source>
        <dbReference type="ARBA" id="ARBA00022723"/>
    </source>
</evidence>
<dbReference type="PANTHER" id="PTHR11533">
    <property type="entry name" value="PROTEASE M1 ZINC METALLOPROTEASE"/>
    <property type="match status" value="1"/>
</dbReference>
<sequence>MPGTNLTRVEAEARANIVSTETYTVELDLTTSEETFRSTSTVAFAGTPGQSTFIDLIAPTVLSITLNGEQLDPATHFEDSRITLPNLQASNTLTVVADCAYMNTGEGLHRFTDPEDGEVYLYSQFEVADTRRVFAVFEQPDLKAAFQFTVTAPEHWHVLSNNPSTITPVAGATITIAGHTRGVSRWEFTPTTRLPCYVTAIVAGPYHEVKGTVESRKGTLQANVYCRKGLAPFLDSDVILDDTQKGFTFYEDKFQTDYPYEKYDQIFVPEFNAGAMENAGCVTFLEEYVFRSKAAKARIERRTITVLHELAHMWFGDLVTMKWWNDLWLNESFAEFMSTLAAAETTQYKNAWVTFNSMEKSWAYRQDQLPSTHPIMANIRDLEDVEVNFDGITYAKGASVLKQMVAWVGQDAFFAGVAEYMRKHHHANATLNDLLVELEKASGRDLAAWSDVWLQKAGVTTLRPVIETSAGETDDGGVDGAPVMTRFAVAQEVPAEWPTQRPHRLAIGGYDLVDGALTRTFLVETDIDGALTEIPELVGKDRPALILVNDDDLAYAKVRLDEASLATATEHVATLPPFPRSMVLAAAWDMTRDGEMAARAFIDLVLKNIGAEKESTLTLTLLRQLQTALGFYVSPAAADLTTEHAADSLWALTLEAEPGSDNQLQFLRAFAALASTEIQLDTVQALVDDKLHLDDLPLDTDLSWDLLSSLVAGGRATEIAIELQLNKDATASGERRAAHARAAIPTAESKRAAWDALINAPKGKDLPNAIQSETTSGFNHVHDVALLEPYVDEYFAMLRRVYSEKTNEMASNLIEGLFPSHHAGRVLDLQDRADAWLASNDDAHDALKRLVIEGRDNVRRALVAQEADASADWESVVE</sequence>
<dbReference type="InterPro" id="IPR050344">
    <property type="entry name" value="Peptidase_M1_aminopeptidases"/>
</dbReference>
<evidence type="ECO:0000259" key="14">
    <source>
        <dbReference type="Pfam" id="PF01433"/>
    </source>
</evidence>
<dbReference type="PRINTS" id="PR00756">
    <property type="entry name" value="ALADIPTASE"/>
</dbReference>
<dbReference type="GO" id="GO:0016020">
    <property type="term" value="C:membrane"/>
    <property type="evidence" value="ECO:0007669"/>
    <property type="project" value="TreeGrafter"/>
</dbReference>
<dbReference type="GO" id="GO:0070006">
    <property type="term" value="F:metalloaminopeptidase activity"/>
    <property type="evidence" value="ECO:0007669"/>
    <property type="project" value="TreeGrafter"/>
</dbReference>
<dbReference type="NCBIfam" id="TIGR02412">
    <property type="entry name" value="pepN_strep_liv"/>
    <property type="match status" value="1"/>
</dbReference>
<keyword evidence="9 17" id="KW-0378">Hydrolase</keyword>
<dbReference type="GO" id="GO:0005737">
    <property type="term" value="C:cytoplasm"/>
    <property type="evidence" value="ECO:0007669"/>
    <property type="project" value="TreeGrafter"/>
</dbReference>
<dbReference type="CDD" id="cd09602">
    <property type="entry name" value="M1_APN"/>
    <property type="match status" value="1"/>
</dbReference>
<dbReference type="GO" id="GO:0006508">
    <property type="term" value="P:proteolysis"/>
    <property type="evidence" value="ECO:0007669"/>
    <property type="project" value="UniProtKB-KW"/>
</dbReference>
<keyword evidence="18" id="KW-1185">Reference proteome</keyword>
<dbReference type="Pfam" id="PF17900">
    <property type="entry name" value="Peptidase_M1_N"/>
    <property type="match status" value="1"/>
</dbReference>
<dbReference type="OrthoDB" id="100605at2"/>